<evidence type="ECO:0000313" key="7">
    <source>
        <dbReference type="Proteomes" id="UP001202281"/>
    </source>
</evidence>
<dbReference type="PROSITE" id="PS00716">
    <property type="entry name" value="SIGMA70_2"/>
    <property type="match status" value="1"/>
</dbReference>
<keyword evidence="4" id="KW-0804">Transcription</keyword>
<name>A0ABT0BPJ4_9SPHN</name>
<evidence type="ECO:0000313" key="6">
    <source>
        <dbReference type="EMBL" id="MCJ2186980.1"/>
    </source>
</evidence>
<protein>
    <submittedName>
        <fullName evidence="6">Sigma-70 family RNA polymerase sigma factor</fullName>
    </submittedName>
</protein>
<dbReference type="PANTHER" id="PTHR30385:SF8">
    <property type="entry name" value="RNA POLYMERASE SIGMA-E FACTOR"/>
    <property type="match status" value="1"/>
</dbReference>
<proteinExistence type="predicted"/>
<dbReference type="Gene3D" id="1.10.1740.10">
    <property type="match status" value="1"/>
</dbReference>
<accession>A0ABT0BPJ4</accession>
<keyword evidence="1" id="KW-0805">Transcription regulation</keyword>
<keyword evidence="3" id="KW-0238">DNA-binding</keyword>
<dbReference type="InterPro" id="IPR013324">
    <property type="entry name" value="RNA_pol_sigma_r3/r4-like"/>
</dbReference>
<dbReference type="InterPro" id="IPR007630">
    <property type="entry name" value="RNA_pol_sigma70_r4"/>
</dbReference>
<comment type="caution">
    <text evidence="6">The sequence shown here is derived from an EMBL/GenBank/DDBJ whole genome shotgun (WGS) entry which is preliminary data.</text>
</comment>
<dbReference type="RefSeq" id="WP_243919984.1">
    <property type="nucleotide sequence ID" value="NZ_JALHLG010000009.1"/>
</dbReference>
<evidence type="ECO:0000256" key="3">
    <source>
        <dbReference type="ARBA" id="ARBA00023125"/>
    </source>
</evidence>
<dbReference type="NCBIfam" id="TIGR02937">
    <property type="entry name" value="sigma70-ECF"/>
    <property type="match status" value="1"/>
</dbReference>
<dbReference type="PANTHER" id="PTHR30385">
    <property type="entry name" value="SIGMA FACTOR F FLAGELLAR"/>
    <property type="match status" value="1"/>
</dbReference>
<evidence type="ECO:0000256" key="2">
    <source>
        <dbReference type="ARBA" id="ARBA00023082"/>
    </source>
</evidence>
<dbReference type="SUPFAM" id="SSF88946">
    <property type="entry name" value="Sigma2 domain of RNA polymerase sigma factors"/>
    <property type="match status" value="1"/>
</dbReference>
<dbReference type="SUPFAM" id="SSF88659">
    <property type="entry name" value="Sigma3 and sigma4 domains of RNA polymerase sigma factors"/>
    <property type="match status" value="1"/>
</dbReference>
<dbReference type="InterPro" id="IPR014284">
    <property type="entry name" value="RNA_pol_sigma-70_dom"/>
</dbReference>
<evidence type="ECO:0000256" key="1">
    <source>
        <dbReference type="ARBA" id="ARBA00023015"/>
    </source>
</evidence>
<dbReference type="PRINTS" id="PR00046">
    <property type="entry name" value="SIGMA70FCT"/>
</dbReference>
<sequence length="238" mass="26824">MGLLLRKDQYEAALWRKWLQENDFEARARIFAIHQPYARMLARGEVARRAVRPDSGDVEQLAYEGLLQSIDRYDPQGSAGFQQFARMRIIGNIRNGLARDSERNAQYRYRYRAERDRLRSLLPSGKADGDALAALSDLAAGLALGLILDRSEISEDVASVPDEAPNAYESLSWNQLEGDLSAQIETLPAREAFVITQHYLGGVSFTQIAEVLGLSKGRISQLHSAALRRLEMRLSKYR</sequence>
<evidence type="ECO:0000259" key="5">
    <source>
        <dbReference type="PROSITE" id="PS00716"/>
    </source>
</evidence>
<evidence type="ECO:0000256" key="4">
    <source>
        <dbReference type="ARBA" id="ARBA00023163"/>
    </source>
</evidence>
<dbReference type="Proteomes" id="UP001202281">
    <property type="component" value="Unassembled WGS sequence"/>
</dbReference>
<organism evidence="6 7">
    <name type="scientific">Novosphingobium beihaiensis</name>
    <dbReference type="NCBI Taxonomy" id="2930389"/>
    <lineage>
        <taxon>Bacteria</taxon>
        <taxon>Pseudomonadati</taxon>
        <taxon>Pseudomonadota</taxon>
        <taxon>Alphaproteobacteria</taxon>
        <taxon>Sphingomonadales</taxon>
        <taxon>Sphingomonadaceae</taxon>
        <taxon>Novosphingobium</taxon>
    </lineage>
</organism>
<dbReference type="InterPro" id="IPR013325">
    <property type="entry name" value="RNA_pol_sigma_r2"/>
</dbReference>
<dbReference type="Gene3D" id="1.20.140.160">
    <property type="match status" value="1"/>
</dbReference>
<dbReference type="EMBL" id="JALHLG010000009">
    <property type="protein sequence ID" value="MCJ2186980.1"/>
    <property type="molecule type" value="Genomic_DNA"/>
</dbReference>
<keyword evidence="7" id="KW-1185">Reference proteome</keyword>
<dbReference type="InterPro" id="IPR000943">
    <property type="entry name" value="RNA_pol_sigma70"/>
</dbReference>
<dbReference type="Pfam" id="PF04545">
    <property type="entry name" value="Sigma70_r4"/>
    <property type="match status" value="1"/>
</dbReference>
<reference evidence="6 7" key="1">
    <citation type="submission" date="2022-04" db="EMBL/GenBank/DDBJ databases">
        <title>Identification of a novel bacterium isolated from mangrove sediments.</title>
        <authorList>
            <person name="Pan X."/>
        </authorList>
    </citation>
    <scope>NUCLEOTIDE SEQUENCE [LARGE SCALE GENOMIC DNA]</scope>
    <source>
        <strain evidence="6 7">B2638</strain>
    </source>
</reference>
<dbReference type="CDD" id="cd06171">
    <property type="entry name" value="Sigma70_r4"/>
    <property type="match status" value="1"/>
</dbReference>
<gene>
    <name evidence="6" type="ORF">MTR66_09150</name>
</gene>
<feature type="domain" description="RNA polymerase sigma-70" evidence="5">
    <location>
        <begin position="204"/>
        <end position="230"/>
    </location>
</feature>
<keyword evidence="2" id="KW-0731">Sigma factor</keyword>